<dbReference type="GO" id="GO:0000407">
    <property type="term" value="C:phagophore assembly site"/>
    <property type="evidence" value="ECO:0007669"/>
    <property type="project" value="TreeGrafter"/>
</dbReference>
<comment type="similarity">
    <text evidence="1">Belongs to the ATG101 family.</text>
</comment>
<sequence>MDPEIVVNQVDLHVGLASVRQALTGVIHAILFQRSLGAIQMVTEEIMECHIAMLSDDLVAESVNEKVETFYRHIKTRQPAQDGSLGQVAVLLSQKRSKKTWFSSTEEQVPFEVHLITLYSPTTRLRAQPTSEEKSSLSNAIMKISKFGVEKCSHVPVISSANSSFPFPYEIVLDPPNTSQHAQLNSAEPMPPGSSRTRSDVSIPYGSSPRASTMTSDSDRRARELSSRSTSSKDNRQGHLSLSPARVASAPSSTATALGYLEQAKGGLMTVGEKLGLS</sequence>
<keyword evidence="3" id="KW-0072">Autophagy</keyword>
<accession>A0A8K0NR72</accession>
<keyword evidence="6" id="KW-1185">Reference proteome</keyword>
<dbReference type="EMBL" id="JABELV010000040">
    <property type="protein sequence ID" value="KAG7562036.1"/>
    <property type="molecule type" value="Genomic_DNA"/>
</dbReference>
<dbReference type="AlphaFoldDB" id="A0A8K0NR72"/>
<name>A0A8K0NR72_9TREE</name>
<feature type="compositionally biased region" description="Basic and acidic residues" evidence="4">
    <location>
        <begin position="217"/>
        <end position="237"/>
    </location>
</feature>
<dbReference type="Pfam" id="PF07855">
    <property type="entry name" value="ATG101"/>
    <property type="match status" value="1"/>
</dbReference>
<evidence type="ECO:0000256" key="2">
    <source>
        <dbReference type="ARBA" id="ARBA00018874"/>
    </source>
</evidence>
<comment type="caution">
    <text evidence="5">The sequence shown here is derived from an EMBL/GenBank/DDBJ whole genome shotgun (WGS) entry which is preliminary data.</text>
</comment>
<evidence type="ECO:0000313" key="6">
    <source>
        <dbReference type="Proteomes" id="UP000812966"/>
    </source>
</evidence>
<dbReference type="PANTHER" id="PTHR13292:SF0">
    <property type="entry name" value="AUTOPHAGY-RELATED PROTEIN 101"/>
    <property type="match status" value="1"/>
</dbReference>
<dbReference type="InterPro" id="IPR012445">
    <property type="entry name" value="ATG101"/>
</dbReference>
<evidence type="ECO:0000313" key="5">
    <source>
        <dbReference type="EMBL" id="KAG7562036.1"/>
    </source>
</evidence>
<dbReference type="GO" id="GO:0000045">
    <property type="term" value="P:autophagosome assembly"/>
    <property type="evidence" value="ECO:0007669"/>
    <property type="project" value="TreeGrafter"/>
</dbReference>
<dbReference type="Proteomes" id="UP000812966">
    <property type="component" value="Unassembled WGS sequence"/>
</dbReference>
<evidence type="ECO:0000256" key="4">
    <source>
        <dbReference type="SAM" id="MobiDB-lite"/>
    </source>
</evidence>
<feature type="region of interest" description="Disordered" evidence="4">
    <location>
        <begin position="176"/>
        <end position="250"/>
    </location>
</feature>
<feature type="compositionally biased region" description="Polar residues" evidence="4">
    <location>
        <begin position="176"/>
        <end position="186"/>
    </location>
</feature>
<reference evidence="5" key="1">
    <citation type="submission" date="2020-04" db="EMBL/GenBank/DDBJ databases">
        <title>Analysis of mating type loci in Filobasidium floriforme.</title>
        <authorList>
            <person name="Nowrousian M."/>
        </authorList>
    </citation>
    <scope>NUCLEOTIDE SEQUENCE</scope>
    <source>
        <strain evidence="5">CBS 6242</strain>
    </source>
</reference>
<evidence type="ECO:0000256" key="3">
    <source>
        <dbReference type="ARBA" id="ARBA00023006"/>
    </source>
</evidence>
<dbReference type="GO" id="GO:1990316">
    <property type="term" value="C:Atg1/ULK1 kinase complex"/>
    <property type="evidence" value="ECO:0007669"/>
    <property type="project" value="TreeGrafter"/>
</dbReference>
<protein>
    <recommendedName>
        <fullName evidence="2">Autophagy-related protein 101</fullName>
    </recommendedName>
</protein>
<dbReference type="PANTHER" id="PTHR13292">
    <property type="entry name" value="AUTOPHAGY-RELATED PROTEIN 101"/>
    <property type="match status" value="1"/>
</dbReference>
<dbReference type="GO" id="GO:0019901">
    <property type="term" value="F:protein kinase binding"/>
    <property type="evidence" value="ECO:0007669"/>
    <property type="project" value="TreeGrafter"/>
</dbReference>
<gene>
    <name evidence="5" type="ORF">FFLO_02508</name>
</gene>
<organism evidence="5 6">
    <name type="scientific">Filobasidium floriforme</name>
    <dbReference type="NCBI Taxonomy" id="5210"/>
    <lineage>
        <taxon>Eukaryota</taxon>
        <taxon>Fungi</taxon>
        <taxon>Dikarya</taxon>
        <taxon>Basidiomycota</taxon>
        <taxon>Agaricomycotina</taxon>
        <taxon>Tremellomycetes</taxon>
        <taxon>Filobasidiales</taxon>
        <taxon>Filobasidiaceae</taxon>
        <taxon>Filobasidium</taxon>
    </lineage>
</organism>
<evidence type="ECO:0000256" key="1">
    <source>
        <dbReference type="ARBA" id="ARBA00007130"/>
    </source>
</evidence>
<proteinExistence type="inferred from homology"/>